<dbReference type="InterPro" id="IPR020013">
    <property type="entry name" value="Flagellar_FlgE/F/G"/>
</dbReference>
<comment type="caution">
    <text evidence="6">The sequence shown here is derived from an EMBL/GenBank/DDBJ whole genome shotgun (WGS) entry which is preliminary data.</text>
</comment>
<evidence type="ECO:0000256" key="3">
    <source>
        <dbReference type="ARBA" id="ARBA00023143"/>
    </source>
</evidence>
<dbReference type="Proteomes" id="UP000244940">
    <property type="component" value="Unassembled WGS sequence"/>
</dbReference>
<dbReference type="InterPro" id="IPR037925">
    <property type="entry name" value="FlgE/F/G-like"/>
</dbReference>
<protein>
    <recommendedName>
        <fullName evidence="4">Flagellar hook protein FlgE</fullName>
    </recommendedName>
</protein>
<gene>
    <name evidence="6" type="ORF">C4N9_16100</name>
</gene>
<accession>A0A2U2C6S8</accession>
<dbReference type="OrthoDB" id="8372879at2"/>
<keyword evidence="3 4" id="KW-0975">Bacterial flagellum</keyword>
<comment type="subcellular location">
    <subcellularLocation>
        <location evidence="1 4">Bacterial flagellum basal body</location>
    </subcellularLocation>
</comment>
<dbReference type="PANTHER" id="PTHR30435">
    <property type="entry name" value="FLAGELLAR PROTEIN"/>
    <property type="match status" value="1"/>
</dbReference>
<keyword evidence="6" id="KW-0969">Cilium</keyword>
<dbReference type="GO" id="GO:0071978">
    <property type="term" value="P:bacterial-type flagellum-dependent swarming motility"/>
    <property type="evidence" value="ECO:0007669"/>
    <property type="project" value="TreeGrafter"/>
</dbReference>
<evidence type="ECO:0000313" key="7">
    <source>
        <dbReference type="Proteomes" id="UP000244940"/>
    </source>
</evidence>
<dbReference type="InterPro" id="IPR010930">
    <property type="entry name" value="Flg_bb/hook_C_dom"/>
</dbReference>
<sequence>MSTLYSSFNASIAGLNSNATRLAAISDNIANTGTLGYKRVIASFQSMVMGEGSNYGPYIAGGVRASTMRLIDERGALVASSNATDLAVSGRGFLPVTNASALERTGTLPLLLTTTGSFRADQDGLLRNPAGLILLGWPADPDGTIPAFPRDTIGGLEPIRINSNQFASDPTTRIEVRANLPATGTRADSDGASHDIALEYYSPLGTTDTLTMTFTPTVPATGQSNEWTATVTDPTTGSLIGEYTIVFDDVPPNGGRILSVTPGAAGGPYDPLTGEFTVTTDSGQDIALNIGMPASEDSITQMADSFIPVSSDRDGSPVQSLVGVQVDELGMVKAYYDSGLIRTIGQIPLVDVPNPNGLASHDNQTYSVSPNSGAMFLWNAGDGPTGEILGFSQEQSSTDVAAELTNMIQTQRAYSSNAKVIQTVDEMLQETTNIKR</sequence>
<keyword evidence="6" id="KW-0966">Cell projection</keyword>
<dbReference type="GO" id="GO:0005829">
    <property type="term" value="C:cytosol"/>
    <property type="evidence" value="ECO:0007669"/>
    <property type="project" value="TreeGrafter"/>
</dbReference>
<proteinExistence type="inferred from homology"/>
<evidence type="ECO:0000259" key="5">
    <source>
        <dbReference type="Pfam" id="PF06429"/>
    </source>
</evidence>
<dbReference type="GO" id="GO:0009424">
    <property type="term" value="C:bacterial-type flagellum hook"/>
    <property type="evidence" value="ECO:0007669"/>
    <property type="project" value="TreeGrafter"/>
</dbReference>
<dbReference type="NCBIfam" id="TIGR03506">
    <property type="entry name" value="FlgEFG_subfam"/>
    <property type="match status" value="1"/>
</dbReference>
<feature type="domain" description="Flagellar basal-body/hook protein C-terminal" evidence="5">
    <location>
        <begin position="394"/>
        <end position="434"/>
    </location>
</feature>
<dbReference type="GO" id="GO:0009425">
    <property type="term" value="C:bacterial-type flagellum basal body"/>
    <property type="evidence" value="ECO:0007669"/>
    <property type="project" value="UniProtKB-SubCell"/>
</dbReference>
<evidence type="ECO:0000256" key="1">
    <source>
        <dbReference type="ARBA" id="ARBA00004117"/>
    </source>
</evidence>
<dbReference type="RefSeq" id="WP_109534373.1">
    <property type="nucleotide sequence ID" value="NZ_CAXPUO010000056.1"/>
</dbReference>
<dbReference type="SUPFAM" id="SSF117143">
    <property type="entry name" value="Flagellar hook protein flgE"/>
    <property type="match status" value="1"/>
</dbReference>
<evidence type="ECO:0000256" key="2">
    <source>
        <dbReference type="ARBA" id="ARBA00009677"/>
    </source>
</evidence>
<comment type="similarity">
    <text evidence="2 4">Belongs to the flagella basal body rod proteins family.</text>
</comment>
<keyword evidence="7" id="KW-1185">Reference proteome</keyword>
<dbReference type="PANTHER" id="PTHR30435:SF1">
    <property type="entry name" value="FLAGELLAR HOOK PROTEIN FLGE"/>
    <property type="match status" value="1"/>
</dbReference>
<dbReference type="InterPro" id="IPR037058">
    <property type="entry name" value="Falgellar_hook_FlgE_sf"/>
</dbReference>
<dbReference type="GeneID" id="94366420"/>
<keyword evidence="6" id="KW-0282">Flagellum</keyword>
<reference evidence="6 7" key="1">
    <citation type="submission" date="2018-05" db="EMBL/GenBank/DDBJ databases">
        <title>Pararhodobacter marina sp. nov., isolated from deep-sea water of the Indian Ocean.</title>
        <authorList>
            <person name="Lai Q.Sr."/>
            <person name="Liu X."/>
            <person name="Shao Z."/>
        </authorList>
    </citation>
    <scope>NUCLEOTIDE SEQUENCE [LARGE SCALE GENOMIC DNA]</scope>
    <source>
        <strain evidence="6 7">CIC4N-9</strain>
    </source>
</reference>
<evidence type="ECO:0000313" key="6">
    <source>
        <dbReference type="EMBL" id="PWE27562.1"/>
    </source>
</evidence>
<organism evidence="6 7">
    <name type="scientific">Pararhodobacter marinus</name>
    <dbReference type="NCBI Taxonomy" id="2184063"/>
    <lineage>
        <taxon>Bacteria</taxon>
        <taxon>Pseudomonadati</taxon>
        <taxon>Pseudomonadota</taxon>
        <taxon>Alphaproteobacteria</taxon>
        <taxon>Rhodobacterales</taxon>
        <taxon>Paracoccaceae</taxon>
        <taxon>Pararhodobacter</taxon>
    </lineage>
</organism>
<evidence type="ECO:0000256" key="4">
    <source>
        <dbReference type="RuleBase" id="RU362116"/>
    </source>
</evidence>
<dbReference type="Pfam" id="PF06429">
    <property type="entry name" value="Flg_bbr_C"/>
    <property type="match status" value="1"/>
</dbReference>
<comment type="function">
    <text evidence="4">A flexible structure which links the flagellar filament to the drive apparatus in the basal body.</text>
</comment>
<dbReference type="EMBL" id="QEYD01000010">
    <property type="protein sequence ID" value="PWE27562.1"/>
    <property type="molecule type" value="Genomic_DNA"/>
</dbReference>
<dbReference type="AlphaFoldDB" id="A0A2U2C6S8"/>
<dbReference type="Gene3D" id="2.60.98.20">
    <property type="entry name" value="Flagellar hook protein FlgE"/>
    <property type="match status" value="1"/>
</dbReference>
<name>A0A2U2C6S8_9RHOB</name>